<protein>
    <submittedName>
        <fullName evidence="4">Substrate-binding domain-containing protein</fullName>
    </submittedName>
</protein>
<dbReference type="SUPFAM" id="SSF53300">
    <property type="entry name" value="vWA-like"/>
    <property type="match status" value="1"/>
</dbReference>
<accession>A0AB39MBJ2</accession>
<dbReference type="GO" id="GO:0006508">
    <property type="term" value="P:proteolysis"/>
    <property type="evidence" value="ECO:0007669"/>
    <property type="project" value="InterPro"/>
</dbReference>
<reference evidence="4" key="1">
    <citation type="submission" date="2024-07" db="EMBL/GenBank/DDBJ databases">
        <authorList>
            <person name="Yu S.T."/>
        </authorList>
    </citation>
    <scope>NUCLEOTIDE SEQUENCE</scope>
    <source>
        <strain evidence="4">R08</strain>
    </source>
</reference>
<gene>
    <name evidence="4" type="ORF">AB5J58_24870</name>
</gene>
<dbReference type="GO" id="GO:0004197">
    <property type="term" value="F:cysteine-type endopeptidase activity"/>
    <property type="evidence" value="ECO:0007669"/>
    <property type="project" value="InterPro"/>
</dbReference>
<keyword evidence="2" id="KW-1133">Transmembrane helix</keyword>
<feature type="region of interest" description="Disordered" evidence="1">
    <location>
        <begin position="629"/>
        <end position="649"/>
    </location>
</feature>
<evidence type="ECO:0000259" key="3">
    <source>
        <dbReference type="Pfam" id="PF00656"/>
    </source>
</evidence>
<dbReference type="Pfam" id="PF00656">
    <property type="entry name" value="Peptidase_C14"/>
    <property type="match status" value="1"/>
</dbReference>
<feature type="compositionally biased region" description="Basic and acidic residues" evidence="1">
    <location>
        <begin position="247"/>
        <end position="256"/>
    </location>
</feature>
<dbReference type="RefSeq" id="WP_369189144.1">
    <property type="nucleotide sequence ID" value="NZ_CP163431.1"/>
</dbReference>
<keyword evidence="2" id="KW-0472">Membrane</keyword>
<feature type="transmembrane region" description="Helical" evidence="2">
    <location>
        <begin position="276"/>
        <end position="296"/>
    </location>
</feature>
<dbReference type="Gene3D" id="3.40.50.1460">
    <property type="match status" value="1"/>
</dbReference>
<name>A0AB39MBJ2_9ACTN</name>
<dbReference type="Pfam" id="PF13531">
    <property type="entry name" value="SBP_bac_11"/>
    <property type="match status" value="1"/>
</dbReference>
<keyword evidence="2" id="KW-0812">Transmembrane</keyword>
<feature type="transmembrane region" description="Helical" evidence="2">
    <location>
        <begin position="308"/>
        <end position="328"/>
    </location>
</feature>
<organism evidence="4">
    <name type="scientific">Streptomyces sp. R08</name>
    <dbReference type="NCBI Taxonomy" id="3238624"/>
    <lineage>
        <taxon>Bacteria</taxon>
        <taxon>Bacillati</taxon>
        <taxon>Actinomycetota</taxon>
        <taxon>Actinomycetes</taxon>
        <taxon>Kitasatosporales</taxon>
        <taxon>Streptomycetaceae</taxon>
        <taxon>Streptomyces</taxon>
    </lineage>
</organism>
<dbReference type="AlphaFoldDB" id="A0AB39MBJ2"/>
<evidence type="ECO:0000256" key="1">
    <source>
        <dbReference type="SAM" id="MobiDB-lite"/>
    </source>
</evidence>
<evidence type="ECO:0000313" key="4">
    <source>
        <dbReference type="EMBL" id="XDQ03185.1"/>
    </source>
</evidence>
<sequence>MSDFDPRGKVNRALLVGVSEYDTTVPPFGVPGDLPAVKHNLNLLRDVLPRGRVFGDHEVRVLRSPTLDDFDRALRTAAQEAEGLLLVYFAGHGAITAAGDELFLQMRNASVVAGGQAVFPGAEMVTTMLTMLAAGRAERIVVVLDCCFAGNAGWIWENFRDKRRVLLQLSVQANHRIDAGDGTGPTPFTERLVRLLDRDGEVRFVELSRQLRELMRQDGYRTVRGDPWEPRGRWEPEEDVLLSARPVRGERPDPPVRKPVRRTVGPERGPSALRRAGVALLGALRASGAVVAGWFGRWGALPRAATRITLVLALAALGLGSYGIYTLAAGSPSCGPPLELRVLADPDLESTVRSAADAYLTSDANTTGDGCRRSGITVYSAGSADVVTALQRQSDAWQEPSDDIDPQRDVGPQPDIWIPASVADAARVTAHQDIDSVVALTSDAEPLAYSPLVLAVPKSLAGEGSSGSGLRLNELITVLRGRAPDAEVTRPDPEFTDAALLATMGLYHNSDVRSAEALVRSPGPPAPTAADLLCTLPDDSTVDRTTAALVPEFLLKSGVGCDRATRVPRVAEYPDDTAGIEPAFVRVGWQGADRDREARDTAAEDFHRWLAGSGGRAVFAADGFRSAGGDRDLLDPRSPGTGVDPTPADLPTSDVEHQAMDAALSGYQGADGPGRVLFLIDDSGSMGALWEGPSGGPGLVKQSLGGLGGKDQYGVWGVSGLDAHAPYKAVLPFGPQRRDLAETAIGRIGIQDAQADPHAALLAALDYMAARGADDHQPRLIVYVTDDEDNNRLTGAKLDAVLTKARSVKVPVAMVSLVGGGCDKGKPDERISGASGGRCLDADTDLGAGLHDEVARIGMGED</sequence>
<dbReference type="InterPro" id="IPR011600">
    <property type="entry name" value="Pept_C14_caspase"/>
</dbReference>
<proteinExistence type="predicted"/>
<evidence type="ECO:0000256" key="2">
    <source>
        <dbReference type="SAM" id="Phobius"/>
    </source>
</evidence>
<dbReference type="Gene3D" id="3.40.50.410">
    <property type="entry name" value="von Willebrand factor, type A domain"/>
    <property type="match status" value="1"/>
</dbReference>
<dbReference type="EMBL" id="CP163431">
    <property type="protein sequence ID" value="XDQ03185.1"/>
    <property type="molecule type" value="Genomic_DNA"/>
</dbReference>
<feature type="region of interest" description="Disordered" evidence="1">
    <location>
        <begin position="247"/>
        <end position="269"/>
    </location>
</feature>
<dbReference type="InterPro" id="IPR036465">
    <property type="entry name" value="vWFA_dom_sf"/>
</dbReference>
<feature type="domain" description="Peptidase C14 caspase" evidence="3">
    <location>
        <begin position="12"/>
        <end position="199"/>
    </location>
</feature>